<accession>A0A3D8SFH0</accession>
<reference evidence="1 2" key="1">
    <citation type="journal article" date="2018" name="IMA Fungus">
        <title>IMA Genome-F 9: Draft genome sequence of Annulohypoxylon stygium, Aspergillus mulundensis, Berkeleyomyces basicola (syn. Thielaviopsis basicola), Ceratocystis smalleyi, two Cercospora beticola strains, Coleophoma cylindrospora, Fusarium fracticaudum, Phialophora cf. hyalina, and Morchella septimelata.</title>
        <authorList>
            <person name="Wingfield B.D."/>
            <person name="Bills G.F."/>
            <person name="Dong Y."/>
            <person name="Huang W."/>
            <person name="Nel W.J."/>
            <person name="Swalarsk-Parry B.S."/>
            <person name="Vaghefi N."/>
            <person name="Wilken P.M."/>
            <person name="An Z."/>
            <person name="de Beer Z.W."/>
            <person name="De Vos L."/>
            <person name="Chen L."/>
            <person name="Duong T.A."/>
            <person name="Gao Y."/>
            <person name="Hammerbacher A."/>
            <person name="Kikkert J.R."/>
            <person name="Li Y."/>
            <person name="Li H."/>
            <person name="Li K."/>
            <person name="Li Q."/>
            <person name="Liu X."/>
            <person name="Ma X."/>
            <person name="Naidoo K."/>
            <person name="Pethybridge S.J."/>
            <person name="Sun J."/>
            <person name="Steenkamp E.T."/>
            <person name="van der Nest M.A."/>
            <person name="van Wyk S."/>
            <person name="Wingfield M.J."/>
            <person name="Xiong C."/>
            <person name="Yue Q."/>
            <person name="Zhang X."/>
        </authorList>
    </citation>
    <scope>NUCLEOTIDE SEQUENCE [LARGE SCALE GENOMIC DNA]</scope>
    <source>
        <strain evidence="1 2">BP6252</strain>
    </source>
</reference>
<sequence>MAGLMVLAGRRYMNVAKSIDDVAKMKEINKQQMDLEPVVSYVHGHADNMIPL</sequence>
<dbReference type="AlphaFoldDB" id="A0A3D8SFH0"/>
<comment type="caution">
    <text evidence="1">The sequence shown here is derived from an EMBL/GenBank/DDBJ whole genome shotgun (WGS) entry which is preliminary data.</text>
</comment>
<organism evidence="1 2">
    <name type="scientific">Coleophoma cylindrospora</name>
    <dbReference type="NCBI Taxonomy" id="1849047"/>
    <lineage>
        <taxon>Eukaryota</taxon>
        <taxon>Fungi</taxon>
        <taxon>Dikarya</taxon>
        <taxon>Ascomycota</taxon>
        <taxon>Pezizomycotina</taxon>
        <taxon>Leotiomycetes</taxon>
        <taxon>Helotiales</taxon>
        <taxon>Dermateaceae</taxon>
        <taxon>Coleophoma</taxon>
    </lineage>
</organism>
<dbReference type="EMBL" id="PDLM01000002">
    <property type="protein sequence ID" value="RDW85087.1"/>
    <property type="molecule type" value="Genomic_DNA"/>
</dbReference>
<protein>
    <submittedName>
        <fullName evidence="1">Uncharacterized protein</fullName>
    </submittedName>
</protein>
<proteinExistence type="predicted"/>
<keyword evidence="2" id="KW-1185">Reference proteome</keyword>
<name>A0A3D8SFH0_9HELO</name>
<dbReference type="Proteomes" id="UP000256645">
    <property type="component" value="Unassembled WGS sequence"/>
</dbReference>
<gene>
    <name evidence="1" type="ORF">BP6252_02677</name>
</gene>
<evidence type="ECO:0000313" key="2">
    <source>
        <dbReference type="Proteomes" id="UP000256645"/>
    </source>
</evidence>
<evidence type="ECO:0000313" key="1">
    <source>
        <dbReference type="EMBL" id="RDW85087.1"/>
    </source>
</evidence>